<accession>H1KND7</accession>
<dbReference type="RefSeq" id="WP_004447178.1">
    <property type="nucleotide sequence ID" value="NZ_AGJK01000140.1"/>
</dbReference>
<comment type="caution">
    <text evidence="1">The sequence shown here is derived from an EMBL/GenBank/DDBJ whole genome shotgun (WGS) entry which is preliminary data.</text>
</comment>
<dbReference type="AlphaFoldDB" id="H1KND7"/>
<dbReference type="EMBL" id="AGJK01000140">
    <property type="protein sequence ID" value="EHP90979.1"/>
    <property type="molecule type" value="Genomic_DNA"/>
</dbReference>
<evidence type="ECO:0000313" key="1">
    <source>
        <dbReference type="EMBL" id="EHP90979.1"/>
    </source>
</evidence>
<organism evidence="1 2">
    <name type="scientific">Methylorubrum extorquens DSM 13060</name>
    <dbReference type="NCBI Taxonomy" id="882800"/>
    <lineage>
        <taxon>Bacteria</taxon>
        <taxon>Pseudomonadati</taxon>
        <taxon>Pseudomonadota</taxon>
        <taxon>Alphaproteobacteria</taxon>
        <taxon>Hyphomicrobiales</taxon>
        <taxon>Methylobacteriaceae</taxon>
        <taxon>Methylorubrum</taxon>
    </lineage>
</organism>
<proteinExistence type="predicted"/>
<dbReference type="PATRIC" id="fig|882800.3.peg.4084"/>
<evidence type="ECO:0000313" key="2">
    <source>
        <dbReference type="Proteomes" id="UP000004382"/>
    </source>
</evidence>
<reference evidence="1 2" key="1">
    <citation type="submission" date="2011-09" db="EMBL/GenBank/DDBJ databases">
        <title>The draft genome of Methylobacterium extorquens DSM 13060.</title>
        <authorList>
            <consortium name="US DOE Joint Genome Institute (JGI-PGF)"/>
            <person name="Lucas S."/>
            <person name="Han J."/>
            <person name="Lapidus A."/>
            <person name="Cheng J.-F."/>
            <person name="Goodwin L."/>
            <person name="Pitluck S."/>
            <person name="Peters L."/>
            <person name="Land M.L."/>
            <person name="Hauser L."/>
            <person name="Koskimaki J."/>
            <person name="Halonen O."/>
            <person name="Pirttila A."/>
            <person name="Frank C."/>
            <person name="Woyke T.J."/>
        </authorList>
    </citation>
    <scope>NUCLEOTIDE SEQUENCE [LARGE SCALE GENOMIC DNA]</scope>
    <source>
        <strain evidence="1 2">DSM 13060</strain>
    </source>
</reference>
<gene>
    <name evidence="1" type="ORF">MetexDRAFT_4150</name>
</gene>
<name>H1KND7_METEX</name>
<dbReference type="Proteomes" id="UP000004382">
    <property type="component" value="Unassembled WGS sequence"/>
</dbReference>
<sequence>MTSSALLVLSLFPGIGLLDQAFKEAGFCMVLGPCGSQF</sequence>
<protein>
    <submittedName>
        <fullName evidence="1">Uncharacterized protein</fullName>
    </submittedName>
</protein>